<dbReference type="EMBL" id="BJYT01000002">
    <property type="protein sequence ID" value="GEO08561.1"/>
    <property type="molecule type" value="Genomic_DNA"/>
</dbReference>
<dbReference type="InterPro" id="IPR018700">
    <property type="entry name" value="DUF2204"/>
</dbReference>
<dbReference type="OrthoDB" id="9782533at2"/>
<sequence>MIETEEQKREAQEFYKEALDLLEESGAKYMLGGAFAMFHYTGIYRDTKDLDVFCKSSEYPKILKFFAEKGYRTELTDVRWLAKVFKGEYFIDIIFDTVNNICRVDETWYQRAVPCEFVGKQVRMIPPEELIWCKLYVQNRERFDGADINHIMLKYGQKINWKHLLFRMDQHWHLLLAQIVMFQFVYPSDYREIVPKWLFDELIYRANEQYDIPAAVEKVCRGPIVDQTQYSTDIKEWNYKVSTIKTT</sequence>
<protein>
    <recommendedName>
        <fullName evidence="3">Nucleotidyltransferase</fullName>
    </recommendedName>
</protein>
<dbReference type="RefSeq" id="WP_147202616.1">
    <property type="nucleotide sequence ID" value="NZ_BJYT01000002.1"/>
</dbReference>
<dbReference type="AlphaFoldDB" id="A0A512B9C2"/>
<evidence type="ECO:0000313" key="1">
    <source>
        <dbReference type="EMBL" id="GEO08561.1"/>
    </source>
</evidence>
<dbReference type="Pfam" id="PF09970">
    <property type="entry name" value="DUF2204"/>
    <property type="match status" value="1"/>
</dbReference>
<organism evidence="1 2">
    <name type="scientific">Segetibacter aerophilus</name>
    <dbReference type="NCBI Taxonomy" id="670293"/>
    <lineage>
        <taxon>Bacteria</taxon>
        <taxon>Pseudomonadati</taxon>
        <taxon>Bacteroidota</taxon>
        <taxon>Chitinophagia</taxon>
        <taxon>Chitinophagales</taxon>
        <taxon>Chitinophagaceae</taxon>
        <taxon>Segetibacter</taxon>
    </lineage>
</organism>
<comment type="caution">
    <text evidence="1">The sequence shown here is derived from an EMBL/GenBank/DDBJ whole genome shotgun (WGS) entry which is preliminary data.</text>
</comment>
<dbReference type="InterPro" id="IPR043519">
    <property type="entry name" value="NT_sf"/>
</dbReference>
<accession>A0A512B9C2</accession>
<evidence type="ECO:0000313" key="2">
    <source>
        <dbReference type="Proteomes" id="UP000321513"/>
    </source>
</evidence>
<keyword evidence="2" id="KW-1185">Reference proteome</keyword>
<proteinExistence type="predicted"/>
<dbReference type="SUPFAM" id="SSF81301">
    <property type="entry name" value="Nucleotidyltransferase"/>
    <property type="match status" value="1"/>
</dbReference>
<name>A0A512B9C2_9BACT</name>
<gene>
    <name evidence="1" type="ORF">SAE01_10570</name>
</gene>
<dbReference type="Proteomes" id="UP000321513">
    <property type="component" value="Unassembled WGS sequence"/>
</dbReference>
<reference evidence="1 2" key="1">
    <citation type="submission" date="2019-07" db="EMBL/GenBank/DDBJ databases">
        <title>Whole genome shotgun sequence of Segetibacter aerophilus NBRC 106135.</title>
        <authorList>
            <person name="Hosoyama A."/>
            <person name="Uohara A."/>
            <person name="Ohji S."/>
            <person name="Ichikawa N."/>
        </authorList>
    </citation>
    <scope>NUCLEOTIDE SEQUENCE [LARGE SCALE GENOMIC DNA]</scope>
    <source>
        <strain evidence="1 2">NBRC 106135</strain>
    </source>
</reference>
<evidence type="ECO:0008006" key="3">
    <source>
        <dbReference type="Google" id="ProtNLM"/>
    </source>
</evidence>
<dbReference type="Gene3D" id="3.30.460.40">
    <property type="match status" value="1"/>
</dbReference>